<reference evidence="2 3" key="1">
    <citation type="submission" date="2015-01" db="EMBL/GenBank/DDBJ databases">
        <title>The Genome Sequence of Ochroconis gallopava CBS43764.</title>
        <authorList>
            <consortium name="The Broad Institute Genomics Platform"/>
            <person name="Cuomo C."/>
            <person name="de Hoog S."/>
            <person name="Gorbushina A."/>
            <person name="Stielow B."/>
            <person name="Teixiera M."/>
            <person name="Abouelleil A."/>
            <person name="Chapman S.B."/>
            <person name="Priest M."/>
            <person name="Young S.K."/>
            <person name="Wortman J."/>
            <person name="Nusbaum C."/>
            <person name="Birren B."/>
        </authorList>
    </citation>
    <scope>NUCLEOTIDE SEQUENCE [LARGE SCALE GENOMIC DNA]</scope>
    <source>
        <strain evidence="2 3">CBS 43764</strain>
    </source>
</reference>
<sequence>MEKYGDGLWVMATTKWADGWPANGRKALLWFPLSLASKPCAMRGQSWSQRQWISSGIRKHKSQILLGHGGDDGGDDENDDDEGGGGVGGVDWDQRLTV</sequence>
<keyword evidence="3" id="KW-1185">Reference proteome</keyword>
<dbReference type="Proteomes" id="UP000053259">
    <property type="component" value="Unassembled WGS sequence"/>
</dbReference>
<protein>
    <submittedName>
        <fullName evidence="2">Uncharacterized protein</fullName>
    </submittedName>
</protein>
<organism evidence="2 3">
    <name type="scientific">Verruconis gallopava</name>
    <dbReference type="NCBI Taxonomy" id="253628"/>
    <lineage>
        <taxon>Eukaryota</taxon>
        <taxon>Fungi</taxon>
        <taxon>Dikarya</taxon>
        <taxon>Ascomycota</taxon>
        <taxon>Pezizomycotina</taxon>
        <taxon>Dothideomycetes</taxon>
        <taxon>Pleosporomycetidae</taxon>
        <taxon>Venturiales</taxon>
        <taxon>Sympoventuriaceae</taxon>
        <taxon>Verruconis</taxon>
    </lineage>
</organism>
<feature type="region of interest" description="Disordered" evidence="1">
    <location>
        <begin position="64"/>
        <end position="98"/>
    </location>
</feature>
<name>A0A0D1Z2X4_9PEZI</name>
<dbReference type="HOGENOM" id="CLU_2335237_0_0_1"/>
<gene>
    <name evidence="2" type="ORF">PV09_02152</name>
</gene>
<feature type="compositionally biased region" description="Acidic residues" evidence="1">
    <location>
        <begin position="72"/>
        <end position="83"/>
    </location>
</feature>
<dbReference type="VEuPathDB" id="FungiDB:PV09_02152"/>
<dbReference type="InParanoid" id="A0A0D1Z2X4"/>
<dbReference type="EMBL" id="KN847533">
    <property type="protein sequence ID" value="KIW07302.1"/>
    <property type="molecule type" value="Genomic_DNA"/>
</dbReference>
<evidence type="ECO:0000313" key="2">
    <source>
        <dbReference type="EMBL" id="KIW07302.1"/>
    </source>
</evidence>
<dbReference type="AlphaFoldDB" id="A0A0D1Z2X4"/>
<evidence type="ECO:0000313" key="3">
    <source>
        <dbReference type="Proteomes" id="UP000053259"/>
    </source>
</evidence>
<proteinExistence type="predicted"/>
<dbReference type="RefSeq" id="XP_016217171.1">
    <property type="nucleotide sequence ID" value="XM_016355155.1"/>
</dbReference>
<dbReference type="GeneID" id="27310125"/>
<accession>A0A0D1Z2X4</accession>
<evidence type="ECO:0000256" key="1">
    <source>
        <dbReference type="SAM" id="MobiDB-lite"/>
    </source>
</evidence>